<reference evidence="2 4" key="1">
    <citation type="journal article" date="2017" name="Nature">
        <title>The sunflower genome provides insights into oil metabolism, flowering and Asterid evolution.</title>
        <authorList>
            <person name="Badouin H."/>
            <person name="Gouzy J."/>
            <person name="Grassa C.J."/>
            <person name="Murat F."/>
            <person name="Staton S.E."/>
            <person name="Cottret L."/>
            <person name="Lelandais-Briere C."/>
            <person name="Owens G.L."/>
            <person name="Carrere S."/>
            <person name="Mayjonade B."/>
            <person name="Legrand L."/>
            <person name="Gill N."/>
            <person name="Kane N.C."/>
            <person name="Bowers J.E."/>
            <person name="Hubner S."/>
            <person name="Bellec A."/>
            <person name="Berard A."/>
            <person name="Berges H."/>
            <person name="Blanchet N."/>
            <person name="Boniface M.C."/>
            <person name="Brunel D."/>
            <person name="Catrice O."/>
            <person name="Chaidir N."/>
            <person name="Claudel C."/>
            <person name="Donnadieu C."/>
            <person name="Faraut T."/>
            <person name="Fievet G."/>
            <person name="Helmstetter N."/>
            <person name="King M."/>
            <person name="Knapp S.J."/>
            <person name="Lai Z."/>
            <person name="Le Paslier M.C."/>
            <person name="Lippi Y."/>
            <person name="Lorenzon L."/>
            <person name="Mandel J.R."/>
            <person name="Marage G."/>
            <person name="Marchand G."/>
            <person name="Marquand E."/>
            <person name="Bret-Mestries E."/>
            <person name="Morien E."/>
            <person name="Nambeesan S."/>
            <person name="Nguyen T."/>
            <person name="Pegot-Espagnet P."/>
            <person name="Pouilly N."/>
            <person name="Raftis F."/>
            <person name="Sallet E."/>
            <person name="Schiex T."/>
            <person name="Thomas J."/>
            <person name="Vandecasteele C."/>
            <person name="Vares D."/>
            <person name="Vear F."/>
            <person name="Vautrin S."/>
            <person name="Crespi M."/>
            <person name="Mangin B."/>
            <person name="Burke J.M."/>
            <person name="Salse J."/>
            <person name="Munos S."/>
            <person name="Vincourt P."/>
            <person name="Rieseberg L.H."/>
            <person name="Langlade N.B."/>
        </authorList>
    </citation>
    <scope>NUCLEOTIDE SEQUENCE [LARGE SCALE GENOMIC DNA]</scope>
    <source>
        <strain evidence="4">cv. SF193</strain>
        <tissue evidence="2">Leaves</tissue>
    </source>
</reference>
<sequence>MVRAANAPMEYDSDDKYINGPRQQRQPLIIRQQVPATGIPVTTGPLDSRPSRNDAWSARMKTPRLLTG</sequence>
<dbReference type="EMBL" id="MNCJ02000332">
    <property type="protein sequence ID" value="KAF5754384.1"/>
    <property type="molecule type" value="Genomic_DNA"/>
</dbReference>
<reference evidence="3" key="2">
    <citation type="submission" date="2017-02" db="EMBL/GenBank/DDBJ databases">
        <title>Sunflower complete genome.</title>
        <authorList>
            <person name="Langlade N."/>
            <person name="Munos S."/>
        </authorList>
    </citation>
    <scope>NUCLEOTIDE SEQUENCE [LARGE SCALE GENOMIC DNA]</scope>
    <source>
        <tissue evidence="3">Leaves</tissue>
    </source>
</reference>
<gene>
    <name evidence="3" type="ORF">HannXRQ_Chr02g0043011</name>
    <name evidence="2" type="ORF">HanXRQr2_Chr17g0790551</name>
</gene>
<dbReference type="AlphaFoldDB" id="A0A251VEY7"/>
<keyword evidence="4" id="KW-1185">Reference proteome</keyword>
<protein>
    <submittedName>
        <fullName evidence="3">Uncharacterized protein</fullName>
    </submittedName>
</protein>
<reference evidence="2" key="3">
    <citation type="submission" date="2020-06" db="EMBL/GenBank/DDBJ databases">
        <title>Helianthus annuus Genome sequencing and assembly Release 2.</title>
        <authorList>
            <person name="Gouzy J."/>
            <person name="Langlade N."/>
            <person name="Munos S."/>
        </authorList>
    </citation>
    <scope>NUCLEOTIDE SEQUENCE</scope>
    <source>
        <tissue evidence="2">Leaves</tissue>
    </source>
</reference>
<proteinExistence type="predicted"/>
<feature type="region of interest" description="Disordered" evidence="1">
    <location>
        <begin position="1"/>
        <end position="20"/>
    </location>
</feature>
<evidence type="ECO:0000256" key="1">
    <source>
        <dbReference type="SAM" id="MobiDB-lite"/>
    </source>
</evidence>
<name>A0A251VEY7_HELAN</name>
<evidence type="ECO:0000313" key="4">
    <source>
        <dbReference type="Proteomes" id="UP000215914"/>
    </source>
</evidence>
<dbReference type="Gramene" id="mRNA:HanXRQr2_Chr17g0790551">
    <property type="protein sequence ID" value="CDS:HanXRQr2_Chr17g0790551.1"/>
    <property type="gene ID" value="HanXRQr2_Chr17g0790551"/>
</dbReference>
<evidence type="ECO:0000313" key="3">
    <source>
        <dbReference type="EMBL" id="OTG34187.1"/>
    </source>
</evidence>
<feature type="region of interest" description="Disordered" evidence="1">
    <location>
        <begin position="38"/>
        <end position="68"/>
    </location>
</feature>
<organism evidence="3 4">
    <name type="scientific">Helianthus annuus</name>
    <name type="common">Common sunflower</name>
    <dbReference type="NCBI Taxonomy" id="4232"/>
    <lineage>
        <taxon>Eukaryota</taxon>
        <taxon>Viridiplantae</taxon>
        <taxon>Streptophyta</taxon>
        <taxon>Embryophyta</taxon>
        <taxon>Tracheophyta</taxon>
        <taxon>Spermatophyta</taxon>
        <taxon>Magnoliopsida</taxon>
        <taxon>eudicotyledons</taxon>
        <taxon>Gunneridae</taxon>
        <taxon>Pentapetalae</taxon>
        <taxon>asterids</taxon>
        <taxon>campanulids</taxon>
        <taxon>Asterales</taxon>
        <taxon>Asteraceae</taxon>
        <taxon>Asteroideae</taxon>
        <taxon>Heliantheae alliance</taxon>
        <taxon>Heliantheae</taxon>
        <taxon>Helianthus</taxon>
    </lineage>
</organism>
<evidence type="ECO:0000313" key="2">
    <source>
        <dbReference type="EMBL" id="KAF5754384.1"/>
    </source>
</evidence>
<dbReference type="EMBL" id="CM007891">
    <property type="protein sequence ID" value="OTG34187.1"/>
    <property type="molecule type" value="Genomic_DNA"/>
</dbReference>
<dbReference type="InParanoid" id="A0A251VEY7"/>
<dbReference type="Proteomes" id="UP000215914">
    <property type="component" value="Chromosome 2"/>
</dbReference>
<accession>A0A251VEY7</accession>